<reference evidence="2" key="1">
    <citation type="submission" date="2012-08" db="EMBL/GenBank/DDBJ databases">
        <title>Genome analysis of Colletotrichum orbiculare and Colletotrichum fructicola.</title>
        <authorList>
            <person name="Gan P.H.P."/>
            <person name="Ikeda K."/>
            <person name="Irieda H."/>
            <person name="Narusaka M."/>
            <person name="O'Connell R.J."/>
            <person name="Narusaka Y."/>
            <person name="Takano Y."/>
            <person name="Kubo Y."/>
            <person name="Shirasu K."/>
        </authorList>
    </citation>
    <scope>NUCLEOTIDE SEQUENCE</scope>
    <source>
        <strain evidence="2">Nara gc5</strain>
    </source>
</reference>
<dbReference type="SUPFAM" id="SSF52047">
    <property type="entry name" value="RNI-like"/>
    <property type="match status" value="1"/>
</dbReference>
<dbReference type="AlphaFoldDB" id="L2FFS1"/>
<gene>
    <name evidence="2" type="ORF">CGGC5_13716</name>
    <name evidence="3" type="ORF">CGGC5_v009103</name>
</gene>
<accession>L2FFS1</accession>
<evidence type="ECO:0008006" key="5">
    <source>
        <dbReference type="Google" id="ProtNLM"/>
    </source>
</evidence>
<evidence type="ECO:0000313" key="3">
    <source>
        <dbReference type="EMBL" id="KAF4483180.1"/>
    </source>
</evidence>
<organism evidence="2">
    <name type="scientific">Colletotrichum fructicola (strain Nara gc5)</name>
    <name type="common">Anthracnose fungus</name>
    <name type="synonym">Colletotrichum gloeosporioides (strain Nara gc5)</name>
    <dbReference type="NCBI Taxonomy" id="1213859"/>
    <lineage>
        <taxon>Eukaryota</taxon>
        <taxon>Fungi</taxon>
        <taxon>Dikarya</taxon>
        <taxon>Ascomycota</taxon>
        <taxon>Pezizomycotina</taxon>
        <taxon>Sordariomycetes</taxon>
        <taxon>Hypocreomycetidae</taxon>
        <taxon>Glomerellales</taxon>
        <taxon>Glomerellaceae</taxon>
        <taxon>Colletotrichum</taxon>
        <taxon>Colletotrichum gloeosporioides species complex</taxon>
    </lineage>
</organism>
<feature type="region of interest" description="Disordered" evidence="1">
    <location>
        <begin position="461"/>
        <end position="569"/>
    </location>
</feature>
<evidence type="ECO:0000256" key="1">
    <source>
        <dbReference type="SAM" id="MobiDB-lite"/>
    </source>
</evidence>
<dbReference type="EMBL" id="ANPB02000005">
    <property type="protein sequence ID" value="KAF4483180.1"/>
    <property type="molecule type" value="Genomic_DNA"/>
</dbReference>
<evidence type="ECO:0000313" key="4">
    <source>
        <dbReference type="Proteomes" id="UP000011096"/>
    </source>
</evidence>
<keyword evidence="4" id="KW-1185">Reference proteome</keyword>
<dbReference type="Gene3D" id="3.80.10.10">
    <property type="entry name" value="Ribonuclease Inhibitor"/>
    <property type="match status" value="1"/>
</dbReference>
<evidence type="ECO:0000313" key="2">
    <source>
        <dbReference type="EMBL" id="ELA25030.1"/>
    </source>
</evidence>
<name>L2FFS1_COLFN</name>
<feature type="compositionally biased region" description="Basic and acidic residues" evidence="1">
    <location>
        <begin position="501"/>
        <end position="522"/>
    </location>
</feature>
<reference evidence="3 4" key="3">
    <citation type="submission" date="2020-04" db="EMBL/GenBank/DDBJ databases">
        <title>Genome sequencing and assembly of multiple isolates from the Colletotrichum gloeosporioides species complex.</title>
        <authorList>
            <person name="Gan P."/>
            <person name="Shirasu K."/>
        </authorList>
    </citation>
    <scope>NUCLEOTIDE SEQUENCE [LARGE SCALE GENOMIC DNA]</scope>
    <source>
        <strain evidence="3 4">Nara gc5</strain>
    </source>
</reference>
<dbReference type="InParanoid" id="L2FFS1"/>
<dbReference type="HOGENOM" id="CLU_483113_0_0_1"/>
<feature type="compositionally biased region" description="Acidic residues" evidence="1">
    <location>
        <begin position="532"/>
        <end position="554"/>
    </location>
</feature>
<sequence length="584" mass="67336">MCCPNCAESPTNPRQTPGLEFNPKIISLSCDSTLTRAVSEKIKSTLTTLPTEILALIVSYLIPKWITFPDLTSDIKARYALRKGGDKTETYWSVARFVGFSNPLETFCAAHVVPKWLSFNVDNDLLNFARTNPRVSEICDREIYRNVVLLDAPYERIWNALDTLARNGEVLQPLVKRLAARYTCRPEGKQIHDTFGWKWGIRNMLYDDLRGLRNLRRLEIDICHDSSQRWEWYQLLPKLPALTHLFLRGFQYMECELPYLPQVKEAHFNECSVLGHSANNGNSIRRVFQKFPSLHTLFIMNSKNVWGHIPEDVFEPFADTLHTLVWTGTGRELICQNALRRLKNLKHLKSNAYNSLIAGEIACSELSNLFSTLETVEYVYPAEGIWDEEADEPQQNLGDWKRMLRRLAESCELDYTSVRVVDVSSIEYMPSPGTYKCEAQPVFDAAERRFEEIGVTCILPEYPRQDLEPEPEQEPELEPEQKHQQEFQQESQNETQQGPRQEPEREPKEELQQDETLSDHELLSTSSTMREEPEDIGNDSFLTDEECMSEFDDLSSDRGSDFEVSEDDCDCDCEHTTSCGEIRI</sequence>
<feature type="compositionally biased region" description="Acidic residues" evidence="1">
    <location>
        <begin position="468"/>
        <end position="478"/>
    </location>
</feature>
<dbReference type="EMBL" id="KB021201">
    <property type="protein sequence ID" value="ELA25030.1"/>
    <property type="molecule type" value="Genomic_DNA"/>
</dbReference>
<feature type="compositionally biased region" description="Low complexity" evidence="1">
    <location>
        <begin position="486"/>
        <end position="500"/>
    </location>
</feature>
<dbReference type="InterPro" id="IPR032675">
    <property type="entry name" value="LRR_dom_sf"/>
</dbReference>
<dbReference type="OrthoDB" id="4851355at2759"/>
<proteinExistence type="predicted"/>
<protein>
    <recommendedName>
        <fullName evidence="5">F-box domain-containing protein</fullName>
    </recommendedName>
</protein>
<dbReference type="Proteomes" id="UP000011096">
    <property type="component" value="Unassembled WGS sequence"/>
</dbReference>
<reference evidence="3 4" key="2">
    <citation type="submission" date="2012-08" db="EMBL/GenBank/DDBJ databases">
        <authorList>
            <person name="Gan P.H.P."/>
            <person name="Ikeda K."/>
            <person name="Irieda H."/>
            <person name="Narusaka M."/>
            <person name="O'Connell R.J."/>
            <person name="Narusaka Y."/>
            <person name="Takano Y."/>
            <person name="Kubo Y."/>
            <person name="Shirasu K."/>
        </authorList>
    </citation>
    <scope>NUCLEOTIDE SEQUENCE [LARGE SCALE GENOMIC DNA]</scope>
    <source>
        <strain evidence="3 4">Nara gc5</strain>
    </source>
</reference>